<keyword evidence="3" id="KW-1185">Reference proteome</keyword>
<feature type="non-terminal residue" evidence="2">
    <location>
        <position position="308"/>
    </location>
</feature>
<dbReference type="AlphaFoldDB" id="A0A821FJ87"/>
<comment type="caution">
    <text evidence="2">The sequence shown here is derived from an EMBL/GenBank/DDBJ whole genome shotgun (WGS) entry which is preliminary data.</text>
</comment>
<feature type="region of interest" description="Disordered" evidence="1">
    <location>
        <begin position="62"/>
        <end position="90"/>
    </location>
</feature>
<feature type="region of interest" description="Disordered" evidence="1">
    <location>
        <begin position="139"/>
        <end position="162"/>
    </location>
</feature>
<proteinExistence type="predicted"/>
<dbReference type="PANTHER" id="PTHR34754">
    <property type="entry name" value="COILED-COIL DOMAIN-CONTAINING PROTEIN 60"/>
    <property type="match status" value="1"/>
</dbReference>
<gene>
    <name evidence="2" type="ORF">UJA718_LOCUS33889</name>
</gene>
<dbReference type="EMBL" id="CAJOBP010030211">
    <property type="protein sequence ID" value="CAF4654255.1"/>
    <property type="molecule type" value="Genomic_DNA"/>
</dbReference>
<evidence type="ECO:0000313" key="3">
    <source>
        <dbReference type="Proteomes" id="UP000663873"/>
    </source>
</evidence>
<evidence type="ECO:0000256" key="1">
    <source>
        <dbReference type="SAM" id="MobiDB-lite"/>
    </source>
</evidence>
<feature type="region of interest" description="Disordered" evidence="1">
    <location>
        <begin position="196"/>
        <end position="218"/>
    </location>
</feature>
<feature type="non-terminal residue" evidence="2">
    <location>
        <position position="1"/>
    </location>
</feature>
<reference evidence="2" key="1">
    <citation type="submission" date="2021-02" db="EMBL/GenBank/DDBJ databases">
        <authorList>
            <person name="Nowell W R."/>
        </authorList>
    </citation>
    <scope>NUCLEOTIDE SEQUENCE</scope>
</reference>
<sequence length="308" mass="35015">LTVCEPSYPSRDIVRQQNYARRKAQQAQGWCCPRTVSYQGIDPIHLPTESLKPITMERISNAPPLETPARTTNNENGLNRPKSGSVGQEELSMKTQFETTIRRLHTAQQKHMKKSSEILKGVQLGQSIKDVVGKFPRATSTRVETGDSHHGAPSTNSDDKESEILYDRLLDDFEEEDEADVSSSVNHSESDIRDDIMSPRTATNTNLTNTNSTEISELPKHHPPEISFVPMKLCQSAPPLNRNNLRQATLRPFTPRYSGLSARLRITRHMPFRDALYRQLCCILWLLRAMARSDWSEMISGCWNIDQW</sequence>
<organism evidence="2 3">
    <name type="scientific">Rotaria socialis</name>
    <dbReference type="NCBI Taxonomy" id="392032"/>
    <lineage>
        <taxon>Eukaryota</taxon>
        <taxon>Metazoa</taxon>
        <taxon>Spiralia</taxon>
        <taxon>Gnathifera</taxon>
        <taxon>Rotifera</taxon>
        <taxon>Eurotatoria</taxon>
        <taxon>Bdelloidea</taxon>
        <taxon>Philodinida</taxon>
        <taxon>Philodinidae</taxon>
        <taxon>Rotaria</taxon>
    </lineage>
</organism>
<dbReference type="Proteomes" id="UP000663873">
    <property type="component" value="Unassembled WGS sequence"/>
</dbReference>
<dbReference type="PANTHER" id="PTHR34754:SF1">
    <property type="entry name" value="COILED-COIL DOMAIN-CONTAINING PROTEIN 60"/>
    <property type="match status" value="1"/>
</dbReference>
<evidence type="ECO:0000313" key="2">
    <source>
        <dbReference type="EMBL" id="CAF4654255.1"/>
    </source>
</evidence>
<accession>A0A821FJ87</accession>
<protein>
    <submittedName>
        <fullName evidence="2">Uncharacterized protein</fullName>
    </submittedName>
</protein>
<name>A0A821FJ87_9BILA</name>
<feature type="compositionally biased region" description="Low complexity" evidence="1">
    <location>
        <begin position="201"/>
        <end position="213"/>
    </location>
</feature>
<dbReference type="InterPro" id="IPR031526">
    <property type="entry name" value="DUF4698"/>
</dbReference>